<evidence type="ECO:0000313" key="3">
    <source>
        <dbReference type="EMBL" id="CAI8002592.1"/>
    </source>
</evidence>
<dbReference type="Proteomes" id="UP001174909">
    <property type="component" value="Unassembled WGS sequence"/>
</dbReference>
<name>A0AA35R396_GEOBA</name>
<comment type="caution">
    <text evidence="3">The sequence shown here is derived from an EMBL/GenBank/DDBJ whole genome shotgun (WGS) entry which is preliminary data.</text>
</comment>
<sequence>MRPTKASLTQTVPFQRWQRLCLKSSERHRQLLEVRTRLNDIVLARSFSFDVWRKNFNGWVDQQKLRVNDLFRRFDSNHDGMLTRDDVIRGFKASGLAMSQIELEKIADHFDRTKTATLTAVRSAPTQGSAESTVSV</sequence>
<feature type="domain" description="EF-hand" evidence="2">
    <location>
        <begin position="62"/>
        <end position="97"/>
    </location>
</feature>
<dbReference type="Pfam" id="PF13405">
    <property type="entry name" value="EF-hand_6"/>
    <property type="match status" value="1"/>
</dbReference>
<keyword evidence="4" id="KW-1185">Reference proteome</keyword>
<dbReference type="AlphaFoldDB" id="A0AA35R396"/>
<evidence type="ECO:0000313" key="4">
    <source>
        <dbReference type="Proteomes" id="UP001174909"/>
    </source>
</evidence>
<reference evidence="3" key="1">
    <citation type="submission" date="2023-03" db="EMBL/GenBank/DDBJ databases">
        <authorList>
            <person name="Steffen K."/>
            <person name="Cardenas P."/>
        </authorList>
    </citation>
    <scope>NUCLEOTIDE SEQUENCE</scope>
</reference>
<dbReference type="Gene3D" id="1.10.238.10">
    <property type="entry name" value="EF-hand"/>
    <property type="match status" value="1"/>
</dbReference>
<dbReference type="PROSITE" id="PS50222">
    <property type="entry name" value="EF_HAND_2"/>
    <property type="match status" value="1"/>
</dbReference>
<organism evidence="3 4">
    <name type="scientific">Geodia barretti</name>
    <name type="common">Barrett's horny sponge</name>
    <dbReference type="NCBI Taxonomy" id="519541"/>
    <lineage>
        <taxon>Eukaryota</taxon>
        <taxon>Metazoa</taxon>
        <taxon>Porifera</taxon>
        <taxon>Demospongiae</taxon>
        <taxon>Heteroscleromorpha</taxon>
        <taxon>Tetractinellida</taxon>
        <taxon>Astrophorina</taxon>
        <taxon>Geodiidae</taxon>
        <taxon>Geodia</taxon>
    </lineage>
</organism>
<dbReference type="InterPro" id="IPR011992">
    <property type="entry name" value="EF-hand-dom_pair"/>
</dbReference>
<keyword evidence="1" id="KW-0106">Calcium</keyword>
<protein>
    <submittedName>
        <fullName evidence="3">Microtubule-actin cross-linking factor 1</fullName>
    </submittedName>
</protein>
<dbReference type="EMBL" id="CASHTH010000485">
    <property type="protein sequence ID" value="CAI8002592.1"/>
    <property type="molecule type" value="Genomic_DNA"/>
</dbReference>
<gene>
    <name evidence="3" type="ORF">GBAR_LOCUS3424</name>
</gene>
<proteinExistence type="predicted"/>
<dbReference type="SUPFAM" id="SSF47473">
    <property type="entry name" value="EF-hand"/>
    <property type="match status" value="1"/>
</dbReference>
<dbReference type="PROSITE" id="PS00018">
    <property type="entry name" value="EF_HAND_1"/>
    <property type="match status" value="1"/>
</dbReference>
<dbReference type="GO" id="GO:0005509">
    <property type="term" value="F:calcium ion binding"/>
    <property type="evidence" value="ECO:0007669"/>
    <property type="project" value="InterPro"/>
</dbReference>
<evidence type="ECO:0000256" key="1">
    <source>
        <dbReference type="ARBA" id="ARBA00022837"/>
    </source>
</evidence>
<dbReference type="InterPro" id="IPR018247">
    <property type="entry name" value="EF_Hand_1_Ca_BS"/>
</dbReference>
<dbReference type="InterPro" id="IPR002048">
    <property type="entry name" value="EF_hand_dom"/>
</dbReference>
<evidence type="ECO:0000259" key="2">
    <source>
        <dbReference type="PROSITE" id="PS50222"/>
    </source>
</evidence>
<accession>A0AA35R396</accession>